<name>A0A948RXG9_UNCEI</name>
<evidence type="ECO:0000256" key="2">
    <source>
        <dbReference type="SAM" id="SignalP"/>
    </source>
</evidence>
<organism evidence="4 5">
    <name type="scientific">Eiseniibacteriota bacterium</name>
    <dbReference type="NCBI Taxonomy" id="2212470"/>
    <lineage>
        <taxon>Bacteria</taxon>
        <taxon>Candidatus Eiseniibacteriota</taxon>
    </lineage>
</organism>
<comment type="caution">
    <text evidence="4">The sequence shown here is derived from an EMBL/GenBank/DDBJ whole genome shotgun (WGS) entry which is preliminary data.</text>
</comment>
<dbReference type="SUPFAM" id="SSF49265">
    <property type="entry name" value="Fibronectin type III"/>
    <property type="match status" value="1"/>
</dbReference>
<dbReference type="Pfam" id="PF07676">
    <property type="entry name" value="PD40"/>
    <property type="match status" value="5"/>
</dbReference>
<dbReference type="PANTHER" id="PTHR36842:SF1">
    <property type="entry name" value="PROTEIN TOLB"/>
    <property type="match status" value="1"/>
</dbReference>
<dbReference type="Proteomes" id="UP000777784">
    <property type="component" value="Unassembled WGS sequence"/>
</dbReference>
<dbReference type="SMART" id="SM00060">
    <property type="entry name" value="FN3"/>
    <property type="match status" value="2"/>
</dbReference>
<dbReference type="Gene3D" id="2.120.10.30">
    <property type="entry name" value="TolB, C-terminal domain"/>
    <property type="match status" value="2"/>
</dbReference>
<sequence length="535" mass="57493">MRRLSYGLSILLFLLPACSDDNGTEPLPTDTTPPDIVDNLTAAASAGGVITLRWNAPGDDGYLGQASLYDIRFMAAAISEGQWDNATPTDTSMIPKEAGRLESLELSGFTDGVWYFAIKTADEVPNWSDLSNVASAFVGGVEAPSMVTDLAIGWATPESAILTWTAPDSGSAQGGGAVVLYDLRYDTDPITDETWSFATQVPDVDPPGGAGTAESFAVTGLVRGTTYFFAMKCADETPTWSDLSNVTSVTTGSPQQLTYGGTGFRATAPTWSPNGEQIAFSANWTGDWEVYRIPVGYGEQAIQLTDDPGHDTHAFFPNRPAWSPDGQKIAFVSDRGGGESELWVMNADDGSSPALLAGHEGFPIQSCAWSPDGTQIVYQAGRLWSLVSPTDIYLIPSAGGTPALLISSEGEILNYDPAWSPDGTRIVYGCGRNYRWEIWQMPVDGGNPIRLLTEVASIHNMGPCYSPDGARIAIYSNRRSDDYNIWTMSDSGGDFIQLTTDEAWDESPAWSPDGGRIAFASNRGGSLEIWILWLD</sequence>
<dbReference type="SUPFAM" id="SSF82171">
    <property type="entry name" value="DPP6 N-terminal domain-like"/>
    <property type="match status" value="1"/>
</dbReference>
<dbReference type="AlphaFoldDB" id="A0A948RXG9"/>
<dbReference type="InterPro" id="IPR011659">
    <property type="entry name" value="WD40"/>
</dbReference>
<evidence type="ECO:0000256" key="1">
    <source>
        <dbReference type="ARBA" id="ARBA00009820"/>
    </source>
</evidence>
<dbReference type="EMBL" id="JAHJDP010000098">
    <property type="protein sequence ID" value="MBU2692655.1"/>
    <property type="molecule type" value="Genomic_DNA"/>
</dbReference>
<gene>
    <name evidence="4" type="ORF">KJ970_17200</name>
</gene>
<feature type="signal peptide" evidence="2">
    <location>
        <begin position="1"/>
        <end position="19"/>
    </location>
</feature>
<dbReference type="Gene3D" id="2.60.40.10">
    <property type="entry name" value="Immunoglobulins"/>
    <property type="match status" value="2"/>
</dbReference>
<dbReference type="Gene3D" id="2.120.10.60">
    <property type="entry name" value="Tricorn protease N-terminal domain"/>
    <property type="match status" value="1"/>
</dbReference>
<feature type="domain" description="Fibronectin type-III" evidence="3">
    <location>
        <begin position="143"/>
        <end position="254"/>
    </location>
</feature>
<proteinExistence type="inferred from homology"/>
<dbReference type="PANTHER" id="PTHR36842">
    <property type="entry name" value="PROTEIN TOLB HOMOLOG"/>
    <property type="match status" value="1"/>
</dbReference>
<dbReference type="InterPro" id="IPR011042">
    <property type="entry name" value="6-blade_b-propeller_TolB-like"/>
</dbReference>
<reference evidence="4" key="1">
    <citation type="submission" date="2021-05" db="EMBL/GenBank/DDBJ databases">
        <title>Energy efficiency and biological interactions define the core microbiome of deep oligotrophic groundwater.</title>
        <authorList>
            <person name="Mehrshad M."/>
            <person name="Lopez-Fernandez M."/>
            <person name="Bell E."/>
            <person name="Bernier-Latmani R."/>
            <person name="Bertilsson S."/>
            <person name="Dopson M."/>
        </authorList>
    </citation>
    <scope>NUCLEOTIDE SEQUENCE</scope>
    <source>
        <strain evidence="4">Modern_marine.mb.64</strain>
    </source>
</reference>
<dbReference type="CDD" id="cd00063">
    <property type="entry name" value="FN3"/>
    <property type="match status" value="1"/>
</dbReference>
<dbReference type="InterPro" id="IPR013783">
    <property type="entry name" value="Ig-like_fold"/>
</dbReference>
<evidence type="ECO:0000313" key="4">
    <source>
        <dbReference type="EMBL" id="MBU2692655.1"/>
    </source>
</evidence>
<accession>A0A948RXG9</accession>
<dbReference type="PROSITE" id="PS50853">
    <property type="entry name" value="FN3"/>
    <property type="match status" value="1"/>
</dbReference>
<dbReference type="InterPro" id="IPR003961">
    <property type="entry name" value="FN3_dom"/>
</dbReference>
<dbReference type="InterPro" id="IPR036116">
    <property type="entry name" value="FN3_sf"/>
</dbReference>
<keyword evidence="2" id="KW-0732">Signal</keyword>
<evidence type="ECO:0000259" key="3">
    <source>
        <dbReference type="PROSITE" id="PS50853"/>
    </source>
</evidence>
<protein>
    <recommendedName>
        <fullName evidence="3">Fibronectin type-III domain-containing protein</fullName>
    </recommendedName>
</protein>
<evidence type="ECO:0000313" key="5">
    <source>
        <dbReference type="Proteomes" id="UP000777784"/>
    </source>
</evidence>
<comment type="similarity">
    <text evidence="1">Belongs to the TolB family.</text>
</comment>
<feature type="chain" id="PRO_5037405989" description="Fibronectin type-III domain-containing protein" evidence="2">
    <location>
        <begin position="20"/>
        <end position="535"/>
    </location>
</feature>